<feature type="signal peptide" evidence="2">
    <location>
        <begin position="1"/>
        <end position="19"/>
    </location>
</feature>
<evidence type="ECO:0000256" key="2">
    <source>
        <dbReference type="SAM" id="SignalP"/>
    </source>
</evidence>
<dbReference type="EMBL" id="JADKBR010000017">
    <property type="protein sequence ID" value="MBK8891324.1"/>
    <property type="molecule type" value="Genomic_DNA"/>
</dbReference>
<organism evidence="3 4">
    <name type="scientific">Candidatus Dechloromonas phosphorivorans</name>
    <dbReference type="NCBI Taxonomy" id="2899244"/>
    <lineage>
        <taxon>Bacteria</taxon>
        <taxon>Pseudomonadati</taxon>
        <taxon>Pseudomonadota</taxon>
        <taxon>Betaproteobacteria</taxon>
        <taxon>Rhodocyclales</taxon>
        <taxon>Azonexaceae</taxon>
        <taxon>Dechloromonas</taxon>
    </lineage>
</organism>
<dbReference type="InterPro" id="IPR029046">
    <property type="entry name" value="LolA/LolB/LppX"/>
</dbReference>
<dbReference type="CDD" id="cd16325">
    <property type="entry name" value="LolA"/>
    <property type="match status" value="1"/>
</dbReference>
<accession>A0A9D7LQM6</accession>
<keyword evidence="1 2" id="KW-0732">Signal</keyword>
<dbReference type="Pfam" id="PF19574">
    <property type="entry name" value="LolA_3"/>
    <property type="match status" value="1"/>
</dbReference>
<feature type="chain" id="PRO_5039174243" evidence="2">
    <location>
        <begin position="20"/>
        <end position="188"/>
    </location>
</feature>
<comment type="caution">
    <text evidence="3">The sequence shown here is derived from an EMBL/GenBank/DDBJ whole genome shotgun (WGS) entry which is preliminary data.</text>
</comment>
<dbReference type="AlphaFoldDB" id="A0A9D7LQM6"/>
<dbReference type="Proteomes" id="UP000808146">
    <property type="component" value="Unassembled WGS sequence"/>
</dbReference>
<dbReference type="InterPro" id="IPR004564">
    <property type="entry name" value="OM_lipoprot_carrier_LolA-like"/>
</dbReference>
<gene>
    <name evidence="3" type="ORF">IPN75_13680</name>
</gene>
<evidence type="ECO:0000256" key="1">
    <source>
        <dbReference type="ARBA" id="ARBA00022729"/>
    </source>
</evidence>
<name>A0A9D7LQM6_9RHOO</name>
<protein>
    <submittedName>
        <fullName evidence="3">Outer membrane lipoprotein carrier protein LolA</fullName>
    </submittedName>
</protein>
<dbReference type="Gene3D" id="2.50.20.10">
    <property type="entry name" value="Lipoprotein localisation LolA/LolB/LppX"/>
    <property type="match status" value="1"/>
</dbReference>
<dbReference type="SUPFAM" id="SSF89392">
    <property type="entry name" value="Prokaryotic lipoproteins and lipoprotein localization factors"/>
    <property type="match status" value="1"/>
</dbReference>
<sequence length="188" mass="20659">MTRYFCGFLVALLSLPAVAAFDVAQLMDELARHGGGRAKFVEKKTISLLDKPLVSTGEMSYSAPGRLEKRTLTPKPETLVLEGEVLSIERDKQKLTINLASQPEALAFIDSIRGTLTGNRAALEKNYLLHLAGSPDKWTLTLLPSEQKVAALLQRITVSGSRGRVRSIEYLQADGDRSLLTIEPIEPR</sequence>
<reference evidence="3" key="1">
    <citation type="submission" date="2020-10" db="EMBL/GenBank/DDBJ databases">
        <title>Connecting structure to function with the recovery of over 1000 high-quality activated sludge metagenome-assembled genomes encoding full-length rRNA genes using long-read sequencing.</title>
        <authorList>
            <person name="Singleton C.M."/>
            <person name="Petriglieri F."/>
            <person name="Kristensen J.M."/>
            <person name="Kirkegaard R.H."/>
            <person name="Michaelsen T.Y."/>
            <person name="Andersen M.H."/>
            <person name="Karst S.M."/>
            <person name="Dueholm M.S."/>
            <person name="Nielsen P.H."/>
            <person name="Albertsen M."/>
        </authorList>
    </citation>
    <scope>NUCLEOTIDE SEQUENCE</scope>
    <source>
        <strain evidence="3">OdNE_18-Q3-R46-58_BAT3C.305</strain>
    </source>
</reference>
<evidence type="ECO:0000313" key="3">
    <source>
        <dbReference type="EMBL" id="MBK8891324.1"/>
    </source>
</evidence>
<evidence type="ECO:0000313" key="4">
    <source>
        <dbReference type="Proteomes" id="UP000808146"/>
    </source>
</evidence>
<proteinExistence type="predicted"/>
<keyword evidence="3" id="KW-0449">Lipoprotein</keyword>